<evidence type="ECO:0000256" key="2">
    <source>
        <dbReference type="PROSITE-ProRule" id="PRU00335"/>
    </source>
</evidence>
<feature type="domain" description="HTH tetR-type" evidence="3">
    <location>
        <begin position="13"/>
        <end position="73"/>
    </location>
</feature>
<dbReference type="Gene3D" id="1.10.357.10">
    <property type="entry name" value="Tetracycline Repressor, domain 2"/>
    <property type="match status" value="1"/>
</dbReference>
<feature type="DNA-binding region" description="H-T-H motif" evidence="2">
    <location>
        <begin position="36"/>
        <end position="55"/>
    </location>
</feature>
<dbReference type="Proteomes" id="UP001551658">
    <property type="component" value="Unassembled WGS sequence"/>
</dbReference>
<proteinExistence type="predicted"/>
<dbReference type="PRINTS" id="PR00455">
    <property type="entry name" value="HTHTETR"/>
</dbReference>
<dbReference type="SUPFAM" id="SSF48498">
    <property type="entry name" value="Tetracyclin repressor-like, C-terminal domain"/>
    <property type="match status" value="1"/>
</dbReference>
<dbReference type="RefSeq" id="WP_357977251.1">
    <property type="nucleotide sequence ID" value="NZ_JBFAIH010000005.1"/>
</dbReference>
<name>A0ABV3F6I7_9NOCA</name>
<evidence type="ECO:0000313" key="4">
    <source>
        <dbReference type="EMBL" id="MEV0363312.1"/>
    </source>
</evidence>
<dbReference type="PANTHER" id="PTHR30055:SF235">
    <property type="entry name" value="TRANSCRIPTIONAL REGULATORY PROTEIN"/>
    <property type="match status" value="1"/>
</dbReference>
<dbReference type="SUPFAM" id="SSF46689">
    <property type="entry name" value="Homeodomain-like"/>
    <property type="match status" value="1"/>
</dbReference>
<dbReference type="Pfam" id="PF00440">
    <property type="entry name" value="TetR_N"/>
    <property type="match status" value="1"/>
</dbReference>
<reference evidence="4 5" key="1">
    <citation type="submission" date="2024-06" db="EMBL/GenBank/DDBJ databases">
        <title>The Natural Products Discovery Center: Release of the First 8490 Sequenced Strains for Exploring Actinobacteria Biosynthetic Diversity.</title>
        <authorList>
            <person name="Kalkreuter E."/>
            <person name="Kautsar S.A."/>
            <person name="Yang D."/>
            <person name="Bader C.D."/>
            <person name="Teijaro C.N."/>
            <person name="Fluegel L."/>
            <person name="Davis C.M."/>
            <person name="Simpson J.R."/>
            <person name="Lauterbach L."/>
            <person name="Steele A.D."/>
            <person name="Gui C."/>
            <person name="Meng S."/>
            <person name="Li G."/>
            <person name="Viehrig K."/>
            <person name="Ye F."/>
            <person name="Su P."/>
            <person name="Kiefer A.F."/>
            <person name="Nichols A."/>
            <person name="Cepeda A.J."/>
            <person name="Yan W."/>
            <person name="Fan B."/>
            <person name="Jiang Y."/>
            <person name="Adhikari A."/>
            <person name="Zheng C.-J."/>
            <person name="Schuster L."/>
            <person name="Cowan T.M."/>
            <person name="Smanski M.J."/>
            <person name="Chevrette M.G."/>
            <person name="De Carvalho L.P.S."/>
            <person name="Shen B."/>
        </authorList>
    </citation>
    <scope>NUCLEOTIDE SEQUENCE [LARGE SCALE GENOMIC DNA]</scope>
    <source>
        <strain evidence="4 5">NPDC050671</strain>
    </source>
</reference>
<evidence type="ECO:0000313" key="5">
    <source>
        <dbReference type="Proteomes" id="UP001551658"/>
    </source>
</evidence>
<dbReference type="InterPro" id="IPR041678">
    <property type="entry name" value="TetR_C_16"/>
</dbReference>
<dbReference type="PANTHER" id="PTHR30055">
    <property type="entry name" value="HTH-TYPE TRANSCRIPTIONAL REGULATOR RUTR"/>
    <property type="match status" value="1"/>
</dbReference>
<dbReference type="InterPro" id="IPR001647">
    <property type="entry name" value="HTH_TetR"/>
</dbReference>
<gene>
    <name evidence="4" type="ORF">AB0H72_11470</name>
</gene>
<accession>A0ABV3F6I7</accession>
<dbReference type="Pfam" id="PF17920">
    <property type="entry name" value="TetR_C_16"/>
    <property type="match status" value="1"/>
</dbReference>
<dbReference type="Gene3D" id="1.10.10.60">
    <property type="entry name" value="Homeodomain-like"/>
    <property type="match status" value="1"/>
</dbReference>
<sequence length="198" mass="21370">MVNNRRGRPAGGSNARQRLIDAAEELFLRDGFSRTTIRGIAGYAGVDHALVNYYFGSKEGLFTAVMDLLASPGELVEHATGAGPEHLAPRLLNALLTTWDSPSVQEHSRRLLSAIQTDPTTRDAFRDYLEHQVIAQIAGTLTGRDATVRAGAAATVIAGLFLTRYVARVEPIAGMTRPQVVGYLGPALHACLAPRPRR</sequence>
<dbReference type="InterPro" id="IPR009057">
    <property type="entry name" value="Homeodomain-like_sf"/>
</dbReference>
<dbReference type="InterPro" id="IPR050109">
    <property type="entry name" value="HTH-type_TetR-like_transc_reg"/>
</dbReference>
<dbReference type="EMBL" id="JBFAIH010000005">
    <property type="protein sequence ID" value="MEV0363312.1"/>
    <property type="molecule type" value="Genomic_DNA"/>
</dbReference>
<keyword evidence="1 2" id="KW-0238">DNA-binding</keyword>
<comment type="caution">
    <text evidence="4">The sequence shown here is derived from an EMBL/GenBank/DDBJ whole genome shotgun (WGS) entry which is preliminary data.</text>
</comment>
<organism evidence="4 5">
    <name type="scientific">Nocardia fusca</name>
    <dbReference type="NCBI Taxonomy" id="941183"/>
    <lineage>
        <taxon>Bacteria</taxon>
        <taxon>Bacillati</taxon>
        <taxon>Actinomycetota</taxon>
        <taxon>Actinomycetes</taxon>
        <taxon>Mycobacteriales</taxon>
        <taxon>Nocardiaceae</taxon>
        <taxon>Nocardia</taxon>
    </lineage>
</organism>
<dbReference type="InterPro" id="IPR036271">
    <property type="entry name" value="Tet_transcr_reg_TetR-rel_C_sf"/>
</dbReference>
<protein>
    <submittedName>
        <fullName evidence="4">TetR family transcriptional regulator</fullName>
    </submittedName>
</protein>
<dbReference type="PROSITE" id="PS50977">
    <property type="entry name" value="HTH_TETR_2"/>
    <property type="match status" value="1"/>
</dbReference>
<evidence type="ECO:0000259" key="3">
    <source>
        <dbReference type="PROSITE" id="PS50977"/>
    </source>
</evidence>
<evidence type="ECO:0000256" key="1">
    <source>
        <dbReference type="ARBA" id="ARBA00023125"/>
    </source>
</evidence>
<keyword evidence="5" id="KW-1185">Reference proteome</keyword>